<dbReference type="EMBL" id="BAAADE010000002">
    <property type="protein sequence ID" value="GAA0601893.1"/>
    <property type="molecule type" value="Genomic_DNA"/>
</dbReference>
<gene>
    <name evidence="2" type="ORF">GCM10008943_16540</name>
</gene>
<keyword evidence="3" id="KW-1185">Reference proteome</keyword>
<keyword evidence="1" id="KW-0732">Signal</keyword>
<sequence>MQILIKKSVLGTLACTLAGLMNLSAYATEMDAPAAQQPLPPLAQSTLPVRVHPSLLQSLGTSVIDPIITGPVPVKK</sequence>
<evidence type="ECO:0000313" key="2">
    <source>
        <dbReference type="EMBL" id="GAA0601893.1"/>
    </source>
</evidence>
<proteinExistence type="predicted"/>
<feature type="chain" id="PRO_5045036723" evidence="1">
    <location>
        <begin position="28"/>
        <end position="76"/>
    </location>
</feature>
<dbReference type="RefSeq" id="WP_343804308.1">
    <property type="nucleotide sequence ID" value="NZ_BAAADE010000002.1"/>
</dbReference>
<evidence type="ECO:0000313" key="3">
    <source>
        <dbReference type="Proteomes" id="UP001424441"/>
    </source>
</evidence>
<feature type="signal peptide" evidence="1">
    <location>
        <begin position="1"/>
        <end position="27"/>
    </location>
</feature>
<protein>
    <submittedName>
        <fullName evidence="2">Uncharacterized protein</fullName>
    </submittedName>
</protein>
<reference evidence="2 3" key="1">
    <citation type="journal article" date="2019" name="Int. J. Syst. Evol. Microbiol.">
        <title>The Global Catalogue of Microorganisms (GCM) 10K type strain sequencing project: providing services to taxonomists for standard genome sequencing and annotation.</title>
        <authorList>
            <consortium name="The Broad Institute Genomics Platform"/>
            <consortium name="The Broad Institute Genome Sequencing Center for Infectious Disease"/>
            <person name="Wu L."/>
            <person name="Ma J."/>
        </authorList>
    </citation>
    <scope>NUCLEOTIDE SEQUENCE [LARGE SCALE GENOMIC DNA]</scope>
    <source>
        <strain evidence="2 3">JCM 15115</strain>
    </source>
</reference>
<name>A0ABN1G0V0_9HYPH</name>
<dbReference type="Proteomes" id="UP001424441">
    <property type="component" value="Unassembled WGS sequence"/>
</dbReference>
<comment type="caution">
    <text evidence="2">The sequence shown here is derived from an EMBL/GenBank/DDBJ whole genome shotgun (WGS) entry which is preliminary data.</text>
</comment>
<evidence type="ECO:0000256" key="1">
    <source>
        <dbReference type="SAM" id="SignalP"/>
    </source>
</evidence>
<organism evidence="2 3">
    <name type="scientific">Paenochrobactrum glaciei</name>
    <dbReference type="NCBI Taxonomy" id="486407"/>
    <lineage>
        <taxon>Bacteria</taxon>
        <taxon>Pseudomonadati</taxon>
        <taxon>Pseudomonadota</taxon>
        <taxon>Alphaproteobacteria</taxon>
        <taxon>Hyphomicrobiales</taxon>
        <taxon>Brucellaceae</taxon>
        <taxon>Paenochrobactrum</taxon>
    </lineage>
</organism>
<accession>A0ABN1G0V0</accession>